<evidence type="ECO:0000256" key="1">
    <source>
        <dbReference type="SAM" id="MobiDB-lite"/>
    </source>
</evidence>
<organism evidence="3 5">
    <name type="scientific">Micrococcus luteus (strain ATCC 4698 / DSM 20030 / JCM 1464 / CCM 169 / CCUG 5858 / IAM 1056 / NBRC 3333 / NCIMB 9278 / NCTC 2665 / VKM Ac-2230)</name>
    <name type="common">Micrococcus lysodeikticus</name>
    <dbReference type="NCBI Taxonomy" id="465515"/>
    <lineage>
        <taxon>Bacteria</taxon>
        <taxon>Bacillati</taxon>
        <taxon>Actinomycetota</taxon>
        <taxon>Actinomycetes</taxon>
        <taxon>Micrococcales</taxon>
        <taxon>Micrococcaceae</taxon>
        <taxon>Micrococcus</taxon>
    </lineage>
</organism>
<proteinExistence type="predicted"/>
<evidence type="ECO:0000313" key="6">
    <source>
        <dbReference type="Proteomes" id="UP000248985"/>
    </source>
</evidence>
<dbReference type="GO" id="GO:0008610">
    <property type="term" value="P:lipid biosynthetic process"/>
    <property type="evidence" value="ECO:0007669"/>
    <property type="project" value="UniProtKB-ARBA"/>
</dbReference>
<evidence type="ECO:0000259" key="2">
    <source>
        <dbReference type="Pfam" id="PF00487"/>
    </source>
</evidence>
<dbReference type="EMBL" id="CP001628">
    <property type="protein sequence ID" value="ACS31709.1"/>
    <property type="molecule type" value="Genomic_DNA"/>
</dbReference>
<dbReference type="CDD" id="cd03506">
    <property type="entry name" value="Delta6-FADS-like"/>
    <property type="match status" value="1"/>
</dbReference>
<dbReference type="EnsemblBacteria" id="ACS31709">
    <property type="protein sequence ID" value="ACS31709"/>
    <property type="gene ID" value="Mlut_22420"/>
</dbReference>
<keyword evidence="5" id="KW-1185">Reference proteome</keyword>
<reference evidence="5" key="2">
    <citation type="journal article" date="2010" name="J. Bacteriol.">
        <title>Genome sequence of the Fleming strain of Micrococcus luteus, a simple free-living actinobacterium.</title>
        <authorList>
            <person name="Young M."/>
            <person name="Artsatbanov V."/>
            <person name="Beller H.R."/>
            <person name="Chandra G."/>
            <person name="Chater K.F."/>
            <person name="Dover L.G."/>
            <person name="Goh E.B."/>
            <person name="Kahan T."/>
            <person name="Kaprelyants A.S."/>
            <person name="Kyrpides N."/>
            <person name="Lapidus A."/>
            <person name="Lowry S.R."/>
            <person name="Lykidis A."/>
            <person name="Mahillon J."/>
            <person name="Markowitz V."/>
            <person name="Mavromatis K."/>
            <person name="Mukamolova G.V."/>
            <person name="Oren A."/>
            <person name="Rokem J.S."/>
            <person name="Smith M.C."/>
            <person name="Young D.I."/>
            <person name="Greenblatt C.L."/>
        </authorList>
    </citation>
    <scope>NUCLEOTIDE SEQUENCE [LARGE SCALE GENOMIC DNA]</scope>
    <source>
        <strain evidence="5">ATCC 4698 / DSM 20030 / JCM 1464 / NBRC 3333 / NCIMB 9278 / NCTC 2665 / VKM Ac-2230</strain>
    </source>
</reference>
<dbReference type="HOGENOM" id="CLU_045383_0_0_11"/>
<evidence type="ECO:0000313" key="5">
    <source>
        <dbReference type="Proteomes" id="UP000000738"/>
    </source>
</evidence>
<gene>
    <name evidence="4" type="primary">desA3</name>
    <name evidence="3" type="ordered locus">Mlut_22420</name>
    <name evidence="4" type="ORF">NCTC2665_00913</name>
</gene>
<reference evidence="4 6" key="3">
    <citation type="submission" date="2018-06" db="EMBL/GenBank/DDBJ databases">
        <authorList>
            <consortium name="Pathogen Informatics"/>
            <person name="Doyle S."/>
        </authorList>
    </citation>
    <scope>NUCLEOTIDE SEQUENCE [LARGE SCALE GENOMIC DNA]</scope>
    <source>
        <strain evidence="4 6">NCTC2665</strain>
    </source>
</reference>
<feature type="domain" description="Fatty acid desaturase" evidence="2">
    <location>
        <begin position="163"/>
        <end position="432"/>
    </location>
</feature>
<dbReference type="GO" id="GO:0016020">
    <property type="term" value="C:membrane"/>
    <property type="evidence" value="ECO:0007669"/>
    <property type="project" value="TreeGrafter"/>
</dbReference>
<dbReference type="Proteomes" id="UP000248985">
    <property type="component" value="Chromosome 1"/>
</dbReference>
<dbReference type="KEGG" id="mlu:Mlut_22420"/>
<evidence type="ECO:0000313" key="3">
    <source>
        <dbReference type="EMBL" id="ACS31709.1"/>
    </source>
</evidence>
<name>C5C7M1_MICLC</name>
<sequence length="452" mass="49553">MTQTLPTTDRPGATAPDDLRLAIPGTTVRGRTARVLPADRPDTTSWAPQDAGRPAESPADSPADAATADVAPQTPDAATRPAANAKPGLLGEVGSPAVRPPGAAHLTDEQVAELGRELDAIRDDVLSRRGASDAAYIRRVIRLQRWLEIGGRAALLNAKHPAAFVAGTAMLTVAKIVENMEIGHNVLHGQWDWMRDPDIHSTTWEWDFVTPSRAWQNTHNDLHHRWTNVIGKDRDVGYNVLRMDESEPWRPRHVLNPVINAGLAPIFEWGIALYDLELDRVRAGEKSRAELMTDLRSVGVKASRQFAKDYVATPAVAEFLTGSGKAALIAGLLANGLRNIWAHSVIFCGHFPEGAETFSEEMVDGETRGDWYVRQMIGSANISGSKLMHFMTGNLSHQVEHHLFPDLPSNRYGEVAPKVREICARYGLPYTTGPLLKQVGSAWKKVFRLALP</sequence>
<dbReference type="eggNOG" id="COG3239">
    <property type="taxonomic scope" value="Bacteria"/>
</dbReference>
<protein>
    <submittedName>
        <fullName evidence="3">Fatty acid desaturase</fullName>
    </submittedName>
    <submittedName>
        <fullName evidence="4">Stearoyl-CoA 9-desaturase</fullName>
        <ecNumber evidence="4">1.14.19.-</ecNumber>
    </submittedName>
</protein>
<keyword evidence="4" id="KW-0560">Oxidoreductase</keyword>
<reference evidence="3" key="1">
    <citation type="submission" date="2009-05" db="EMBL/GenBank/DDBJ databases">
        <title>Complete sequence of Micrococcus luteus NCTC 2665.</title>
        <authorList>
            <consortium name="US DOE Joint Genome Institute"/>
            <person name="Lucas S."/>
            <person name="Copeland A."/>
            <person name="Lapidus A."/>
            <person name="Glavina del Rio T."/>
            <person name="Dalin E."/>
            <person name="Tice H."/>
            <person name="Bruce D."/>
            <person name="Goodwin L."/>
            <person name="Pitluck S."/>
            <person name="Lowry S."/>
            <person name="Larimer F."/>
            <person name="Land M."/>
            <person name="Hauser L."/>
            <person name="Kyrpides N."/>
            <person name="Lykidis A."/>
            <person name="Young M."/>
            <person name="Greenblatt C."/>
        </authorList>
    </citation>
    <scope>NUCLEOTIDE SEQUENCE</scope>
    <source>
        <strain evidence="3">NCTC 2665</strain>
    </source>
</reference>
<dbReference type="STRING" id="465515.Mlut_22420"/>
<dbReference type="PANTHER" id="PTHR19353:SF19">
    <property type="entry name" value="DELTA(5) FATTY ACID DESATURASE C-RELATED"/>
    <property type="match status" value="1"/>
</dbReference>
<dbReference type="RefSeq" id="WP_012751140.1">
    <property type="nucleotide sequence ID" value="NC_012803.1"/>
</dbReference>
<dbReference type="PATRIC" id="fig|465515.4.peg.2172"/>
<dbReference type="InterPro" id="IPR012171">
    <property type="entry name" value="Fatty_acid_desaturase"/>
</dbReference>
<dbReference type="GO" id="GO:0016717">
    <property type="term" value="F:oxidoreductase activity, acting on paired donors, with oxidation of a pair of donors resulting in the reduction of molecular oxygen to two molecules of water"/>
    <property type="evidence" value="ECO:0007669"/>
    <property type="project" value="TreeGrafter"/>
</dbReference>
<feature type="compositionally biased region" description="Low complexity" evidence="1">
    <location>
        <begin position="54"/>
        <end position="79"/>
    </location>
</feature>
<accession>C5C7M1</accession>
<dbReference type="Pfam" id="PF00487">
    <property type="entry name" value="FA_desaturase"/>
    <property type="match status" value="1"/>
</dbReference>
<evidence type="ECO:0000313" key="4">
    <source>
        <dbReference type="EMBL" id="SQG48140.1"/>
    </source>
</evidence>
<dbReference type="Proteomes" id="UP000000738">
    <property type="component" value="Chromosome"/>
</dbReference>
<dbReference type="PANTHER" id="PTHR19353">
    <property type="entry name" value="FATTY ACID DESATURASE 2"/>
    <property type="match status" value="1"/>
</dbReference>
<dbReference type="InterPro" id="IPR005804">
    <property type="entry name" value="FA_desaturase_dom"/>
</dbReference>
<dbReference type="EMBL" id="LS483396">
    <property type="protein sequence ID" value="SQG48140.1"/>
    <property type="molecule type" value="Genomic_DNA"/>
</dbReference>
<feature type="region of interest" description="Disordered" evidence="1">
    <location>
        <begin position="1"/>
        <end position="96"/>
    </location>
</feature>
<dbReference type="AlphaFoldDB" id="C5C7M1"/>
<dbReference type="EC" id="1.14.19.-" evidence="4"/>
<dbReference type="GeneID" id="93344086"/>